<evidence type="ECO:0000313" key="2">
    <source>
        <dbReference type="Proteomes" id="UP000242180"/>
    </source>
</evidence>
<dbReference type="STRING" id="13706.A0A1X2HG68"/>
<proteinExistence type="predicted"/>
<dbReference type="InParanoid" id="A0A1X2HG68"/>
<dbReference type="InterPro" id="IPR003615">
    <property type="entry name" value="HNH_nuc"/>
</dbReference>
<comment type="caution">
    <text evidence="1">The sequence shown here is derived from an EMBL/GenBank/DDBJ whole genome shotgun (WGS) entry which is preliminary data.</text>
</comment>
<gene>
    <name evidence="1" type="ORF">BCR43DRAFT_490557</name>
</gene>
<sequence>MPRTEKAVAMPSRKSNVIYENWTVYSKQGKRMFRCSLKKADWYLARDLAKRCETEEKAIQLTFEPKGQGHSESDYMMEDRLNQCVACASTKGLTLHHVVPDVYRRCMPLNIKSKSSRDLLLLCKQCHDQYERHAMALKKALAVKYDVPLEGKGWVMVPENRIARKAASALLRPDSVKKIPEARLAELKRAVEAYCQDKEEWNCLPWDQILVKCCELKDMYPGPEFAEHGQTVVSELMKEELIEDGHTRWPQLEQFIREWRLHFLKHAQPKYLSSRWGAENEIYTH</sequence>
<accession>A0A1X2HG68</accession>
<reference evidence="1 2" key="1">
    <citation type="submission" date="2016-07" db="EMBL/GenBank/DDBJ databases">
        <title>Pervasive Adenine N6-methylation of Active Genes in Fungi.</title>
        <authorList>
            <consortium name="DOE Joint Genome Institute"/>
            <person name="Mondo S.J."/>
            <person name="Dannebaum R.O."/>
            <person name="Kuo R.C."/>
            <person name="Labutti K."/>
            <person name="Haridas S."/>
            <person name="Kuo A."/>
            <person name="Salamov A."/>
            <person name="Ahrendt S.R."/>
            <person name="Lipzen A."/>
            <person name="Sullivan W."/>
            <person name="Andreopoulos W.B."/>
            <person name="Clum A."/>
            <person name="Lindquist E."/>
            <person name="Daum C."/>
            <person name="Ramamoorthy G.K."/>
            <person name="Gryganskyi A."/>
            <person name="Culley D."/>
            <person name="Magnuson J.K."/>
            <person name="James T.Y."/>
            <person name="O'Malley M.A."/>
            <person name="Stajich J.E."/>
            <person name="Spatafora J.W."/>
            <person name="Visel A."/>
            <person name="Grigoriev I.V."/>
        </authorList>
    </citation>
    <scope>NUCLEOTIDE SEQUENCE [LARGE SCALE GENOMIC DNA]</scope>
    <source>
        <strain evidence="1 2">NRRL 2496</strain>
    </source>
</reference>
<organism evidence="1 2">
    <name type="scientific">Syncephalastrum racemosum</name>
    <name type="common">Filamentous fungus</name>
    <dbReference type="NCBI Taxonomy" id="13706"/>
    <lineage>
        <taxon>Eukaryota</taxon>
        <taxon>Fungi</taxon>
        <taxon>Fungi incertae sedis</taxon>
        <taxon>Mucoromycota</taxon>
        <taxon>Mucoromycotina</taxon>
        <taxon>Mucoromycetes</taxon>
        <taxon>Mucorales</taxon>
        <taxon>Syncephalastraceae</taxon>
        <taxon>Syncephalastrum</taxon>
    </lineage>
</organism>
<evidence type="ECO:0000313" key="1">
    <source>
        <dbReference type="EMBL" id="ORY97921.1"/>
    </source>
</evidence>
<protein>
    <recommendedName>
        <fullName evidence="3">HNH domain-containing protein</fullName>
    </recommendedName>
</protein>
<name>A0A1X2HG68_SYNRA</name>
<keyword evidence="2" id="KW-1185">Reference proteome</keyword>
<dbReference type="EMBL" id="MCGN01000004">
    <property type="protein sequence ID" value="ORY97921.1"/>
    <property type="molecule type" value="Genomic_DNA"/>
</dbReference>
<dbReference type="CDD" id="cd00085">
    <property type="entry name" value="HNHc"/>
    <property type="match status" value="1"/>
</dbReference>
<evidence type="ECO:0008006" key="3">
    <source>
        <dbReference type="Google" id="ProtNLM"/>
    </source>
</evidence>
<dbReference type="AlphaFoldDB" id="A0A1X2HG68"/>
<dbReference type="OMA" id="KLMFRCN"/>
<dbReference type="OrthoDB" id="5511684at2759"/>
<dbReference type="Proteomes" id="UP000242180">
    <property type="component" value="Unassembled WGS sequence"/>
</dbReference>